<proteinExistence type="predicted"/>
<sequence>MEIDLIPTLFGLPEASELKVLSSGHINRTFLAECGSGKYILQSLNSSVFRSPQAVMNNIRIVGEIIGTAAVSGISVPHFIAAGDKIYAAADNEVWRMYRYIPTAANAAAEPAAAGLHFGEFIRLMDGAELDPQPAIEGFHDLDRYFRELSAAGNPHRRIEALTESLRSTLAEVFTEKLRKRVIHGDAKPDNIIIGETPVIIDLDTVMYGYAAIDYGDLVRSVCRSGAADLNDVRALTRGFAQGLDGVLEADEINSLYYGILWCTVELAIRYLTDSQREEKYFRGKSSADCLARAEQLFEQLEEFTANGSEIKELIHREFMK</sequence>
<dbReference type="Pfam" id="PF01636">
    <property type="entry name" value="APH"/>
    <property type="match status" value="1"/>
</dbReference>
<dbReference type="OrthoDB" id="526037at2"/>
<dbReference type="AlphaFoldDB" id="W7UER0"/>
<evidence type="ECO:0000313" key="2">
    <source>
        <dbReference type="EMBL" id="EWM52433.1"/>
    </source>
</evidence>
<dbReference type="RefSeq" id="WP_037300880.1">
    <property type="nucleotide sequence ID" value="NZ_ATAX01000035.1"/>
</dbReference>
<protein>
    <recommendedName>
        <fullName evidence="1">Aminoglycoside phosphotransferase domain-containing protein</fullName>
    </recommendedName>
</protein>
<evidence type="ECO:0000259" key="1">
    <source>
        <dbReference type="Pfam" id="PF01636"/>
    </source>
</evidence>
<name>W7UER0_RUMFL</name>
<dbReference type="InterPro" id="IPR011009">
    <property type="entry name" value="Kinase-like_dom_sf"/>
</dbReference>
<evidence type="ECO:0000313" key="3">
    <source>
        <dbReference type="Proteomes" id="UP000019365"/>
    </source>
</evidence>
<dbReference type="SUPFAM" id="SSF56112">
    <property type="entry name" value="Protein kinase-like (PK-like)"/>
    <property type="match status" value="1"/>
</dbReference>
<comment type="caution">
    <text evidence="2">The sequence shown here is derived from an EMBL/GenBank/DDBJ whole genome shotgun (WGS) entry which is preliminary data.</text>
</comment>
<feature type="domain" description="Aminoglycoside phosphotransferase" evidence="1">
    <location>
        <begin position="18"/>
        <end position="232"/>
    </location>
</feature>
<dbReference type="Proteomes" id="UP000019365">
    <property type="component" value="Unassembled WGS sequence"/>
</dbReference>
<organism evidence="2 3">
    <name type="scientific">Ruminococcus flavefaciens 007c</name>
    <dbReference type="NCBI Taxonomy" id="1341157"/>
    <lineage>
        <taxon>Bacteria</taxon>
        <taxon>Bacillati</taxon>
        <taxon>Bacillota</taxon>
        <taxon>Clostridia</taxon>
        <taxon>Eubacteriales</taxon>
        <taxon>Oscillospiraceae</taxon>
        <taxon>Ruminococcus</taxon>
    </lineage>
</organism>
<accession>W7UER0</accession>
<dbReference type="eggNOG" id="COG2334">
    <property type="taxonomic scope" value="Bacteria"/>
</dbReference>
<reference evidence="2 3" key="1">
    <citation type="journal article" date="2014" name="PLoS ONE">
        <title>Rumen cellulosomics: divergent fiber-degrading strategies revealed by comparative genome-wide analysis of six ruminococcal strains.</title>
        <authorList>
            <person name="Dassa B."/>
            <person name="Borovok I."/>
            <person name="Ruimy-Israeli V."/>
            <person name="Lamed R."/>
            <person name="Flint H.J."/>
            <person name="Duncan S.H."/>
            <person name="Henrissat B."/>
            <person name="Coutinho P."/>
            <person name="Morrison M."/>
            <person name="Mosoni P."/>
            <person name="Yeoman C.J."/>
            <person name="White B.A."/>
            <person name="Bayer E.A."/>
        </authorList>
    </citation>
    <scope>NUCLEOTIDE SEQUENCE [LARGE SCALE GENOMIC DNA]</scope>
    <source>
        <strain evidence="2 3">007c</strain>
    </source>
</reference>
<dbReference type="PANTHER" id="PTHR21064">
    <property type="entry name" value="AMINOGLYCOSIDE PHOSPHOTRANSFERASE DOMAIN-CONTAINING PROTEIN-RELATED"/>
    <property type="match status" value="1"/>
</dbReference>
<dbReference type="Gene3D" id="3.90.1200.10">
    <property type="match status" value="1"/>
</dbReference>
<keyword evidence="3" id="KW-1185">Reference proteome</keyword>
<dbReference type="InterPro" id="IPR050249">
    <property type="entry name" value="Pseudomonas-type_ThrB"/>
</dbReference>
<dbReference type="PATRIC" id="fig|1341157.4.peg.2806"/>
<dbReference type="InterPro" id="IPR002575">
    <property type="entry name" value="Aminoglycoside_PTrfase"/>
</dbReference>
<gene>
    <name evidence="2" type="ORF">RF007C_07810</name>
</gene>
<dbReference type="EMBL" id="ATAX01000035">
    <property type="protein sequence ID" value="EWM52433.1"/>
    <property type="molecule type" value="Genomic_DNA"/>
</dbReference>